<evidence type="ECO:0000313" key="2">
    <source>
        <dbReference type="Proteomes" id="UP001430953"/>
    </source>
</evidence>
<keyword evidence="2" id="KW-1185">Reference proteome</keyword>
<name>A0AAW2EH59_9HYME</name>
<proteinExistence type="predicted"/>
<accession>A0AAW2EH59</accession>
<dbReference type="Proteomes" id="UP001430953">
    <property type="component" value="Unassembled WGS sequence"/>
</dbReference>
<reference evidence="1 2" key="1">
    <citation type="submission" date="2023-03" db="EMBL/GenBank/DDBJ databases">
        <title>High recombination rates correlate with genetic variation in Cardiocondyla obscurior ants.</title>
        <authorList>
            <person name="Errbii M."/>
        </authorList>
    </citation>
    <scope>NUCLEOTIDE SEQUENCE [LARGE SCALE GENOMIC DNA]</scope>
    <source>
        <strain evidence="1">Alpha-2009</strain>
        <tissue evidence="1">Whole body</tissue>
    </source>
</reference>
<evidence type="ECO:0000313" key="1">
    <source>
        <dbReference type="EMBL" id="KAL0102260.1"/>
    </source>
</evidence>
<sequence length="96" mass="10491">MDFYSNVPPEGIKPSGARRFIKTAFQIRIISALSLSVEMNFAGSLGVKVGEIVCSANVCRLGHSTDTANKLHAAEYVECNYRVVIRSTVRNGLSKE</sequence>
<comment type="caution">
    <text evidence="1">The sequence shown here is derived from an EMBL/GenBank/DDBJ whole genome shotgun (WGS) entry which is preliminary data.</text>
</comment>
<organism evidence="1 2">
    <name type="scientific">Cardiocondyla obscurior</name>
    <dbReference type="NCBI Taxonomy" id="286306"/>
    <lineage>
        <taxon>Eukaryota</taxon>
        <taxon>Metazoa</taxon>
        <taxon>Ecdysozoa</taxon>
        <taxon>Arthropoda</taxon>
        <taxon>Hexapoda</taxon>
        <taxon>Insecta</taxon>
        <taxon>Pterygota</taxon>
        <taxon>Neoptera</taxon>
        <taxon>Endopterygota</taxon>
        <taxon>Hymenoptera</taxon>
        <taxon>Apocrita</taxon>
        <taxon>Aculeata</taxon>
        <taxon>Formicoidea</taxon>
        <taxon>Formicidae</taxon>
        <taxon>Myrmicinae</taxon>
        <taxon>Cardiocondyla</taxon>
    </lineage>
</organism>
<protein>
    <submittedName>
        <fullName evidence="1">Uncharacterized protein</fullName>
    </submittedName>
</protein>
<dbReference type="EMBL" id="JADYXP020000023">
    <property type="protein sequence ID" value="KAL0102260.1"/>
    <property type="molecule type" value="Genomic_DNA"/>
</dbReference>
<gene>
    <name evidence="1" type="ORF">PUN28_018654</name>
</gene>
<dbReference type="AlphaFoldDB" id="A0AAW2EH59"/>